<accession>A0A0E9QNH7</accession>
<name>A0A0E9QNH7_ANGAN</name>
<dbReference type="EMBL" id="GBXM01090101">
    <property type="protein sequence ID" value="JAH18476.1"/>
    <property type="molecule type" value="Transcribed_RNA"/>
</dbReference>
<evidence type="ECO:0000313" key="1">
    <source>
        <dbReference type="EMBL" id="JAH18476.1"/>
    </source>
</evidence>
<reference evidence="1" key="2">
    <citation type="journal article" date="2015" name="Fish Shellfish Immunol.">
        <title>Early steps in the European eel (Anguilla anguilla)-Vibrio vulnificus interaction in the gills: Role of the RtxA13 toxin.</title>
        <authorList>
            <person name="Callol A."/>
            <person name="Pajuelo D."/>
            <person name="Ebbesson L."/>
            <person name="Teles M."/>
            <person name="MacKenzie S."/>
            <person name="Amaro C."/>
        </authorList>
    </citation>
    <scope>NUCLEOTIDE SEQUENCE</scope>
</reference>
<proteinExistence type="predicted"/>
<sequence>MLSADQGQVLNTQRTFCFPYAT</sequence>
<protein>
    <submittedName>
        <fullName evidence="1">Uncharacterized protein</fullName>
    </submittedName>
</protein>
<organism evidence="1">
    <name type="scientific">Anguilla anguilla</name>
    <name type="common">European freshwater eel</name>
    <name type="synonym">Muraena anguilla</name>
    <dbReference type="NCBI Taxonomy" id="7936"/>
    <lineage>
        <taxon>Eukaryota</taxon>
        <taxon>Metazoa</taxon>
        <taxon>Chordata</taxon>
        <taxon>Craniata</taxon>
        <taxon>Vertebrata</taxon>
        <taxon>Euteleostomi</taxon>
        <taxon>Actinopterygii</taxon>
        <taxon>Neopterygii</taxon>
        <taxon>Teleostei</taxon>
        <taxon>Anguilliformes</taxon>
        <taxon>Anguillidae</taxon>
        <taxon>Anguilla</taxon>
    </lineage>
</organism>
<dbReference type="AlphaFoldDB" id="A0A0E9QNH7"/>
<reference evidence="1" key="1">
    <citation type="submission" date="2014-11" db="EMBL/GenBank/DDBJ databases">
        <authorList>
            <person name="Amaro Gonzalez C."/>
        </authorList>
    </citation>
    <scope>NUCLEOTIDE SEQUENCE</scope>
</reference>